<reference evidence="1 2" key="1">
    <citation type="submission" date="2017-11" db="EMBL/GenBank/DDBJ databases">
        <title>De-novo sequencing of pomegranate (Punica granatum L.) genome.</title>
        <authorList>
            <person name="Akparov Z."/>
            <person name="Amiraslanov A."/>
            <person name="Hajiyeva S."/>
            <person name="Abbasov M."/>
            <person name="Kaur K."/>
            <person name="Hamwieh A."/>
            <person name="Solovyev V."/>
            <person name="Salamov A."/>
            <person name="Braich B."/>
            <person name="Kosarev P."/>
            <person name="Mahmoud A."/>
            <person name="Hajiyev E."/>
            <person name="Babayeva S."/>
            <person name="Izzatullayeva V."/>
            <person name="Mammadov A."/>
            <person name="Mammadov A."/>
            <person name="Sharifova S."/>
            <person name="Ojaghi J."/>
            <person name="Eynullazada K."/>
            <person name="Bayramov B."/>
            <person name="Abdulazimova A."/>
            <person name="Shahmuradov I."/>
        </authorList>
    </citation>
    <scope>NUCLEOTIDE SEQUENCE [LARGE SCALE GENOMIC DNA]</scope>
    <source>
        <strain evidence="2">cv. AG2017</strain>
        <tissue evidence="1">Leaf</tissue>
    </source>
</reference>
<evidence type="ECO:0000313" key="1">
    <source>
        <dbReference type="EMBL" id="PKI74007.1"/>
    </source>
</evidence>
<gene>
    <name evidence="1" type="ORF">CRG98_005624</name>
</gene>
<evidence type="ECO:0000313" key="2">
    <source>
        <dbReference type="Proteomes" id="UP000233551"/>
    </source>
</evidence>
<sequence>MEPPIWSPSLPRFFLFENREGRGTKSGVPSQPPLLSTWLSETSEPFNEHAEGKGFRANLRGSWGRMQQPVEDSVPWAVASFPQEAKWTWKRVILEQWRRSRRG</sequence>
<organism evidence="1 2">
    <name type="scientific">Punica granatum</name>
    <name type="common">Pomegranate</name>
    <dbReference type="NCBI Taxonomy" id="22663"/>
    <lineage>
        <taxon>Eukaryota</taxon>
        <taxon>Viridiplantae</taxon>
        <taxon>Streptophyta</taxon>
        <taxon>Embryophyta</taxon>
        <taxon>Tracheophyta</taxon>
        <taxon>Spermatophyta</taxon>
        <taxon>Magnoliopsida</taxon>
        <taxon>eudicotyledons</taxon>
        <taxon>Gunneridae</taxon>
        <taxon>Pentapetalae</taxon>
        <taxon>rosids</taxon>
        <taxon>malvids</taxon>
        <taxon>Myrtales</taxon>
        <taxon>Lythraceae</taxon>
        <taxon>Punica</taxon>
    </lineage>
</organism>
<dbReference type="EMBL" id="PGOL01000243">
    <property type="protein sequence ID" value="PKI74007.1"/>
    <property type="molecule type" value="Genomic_DNA"/>
</dbReference>
<protein>
    <submittedName>
        <fullName evidence="1">Uncharacterized protein</fullName>
    </submittedName>
</protein>
<dbReference type="AlphaFoldDB" id="A0A2I0KZV1"/>
<accession>A0A2I0KZV1</accession>
<comment type="caution">
    <text evidence="1">The sequence shown here is derived from an EMBL/GenBank/DDBJ whole genome shotgun (WGS) entry which is preliminary data.</text>
</comment>
<dbReference type="Proteomes" id="UP000233551">
    <property type="component" value="Unassembled WGS sequence"/>
</dbReference>
<proteinExistence type="predicted"/>
<keyword evidence="2" id="KW-1185">Reference proteome</keyword>
<name>A0A2I0KZV1_PUNGR</name>